<keyword evidence="5" id="KW-0418">Kinase</keyword>
<evidence type="ECO:0000256" key="9">
    <source>
        <dbReference type="PROSITE-ProRule" id="PRU00169"/>
    </source>
</evidence>
<dbReference type="PANTHER" id="PTHR43547">
    <property type="entry name" value="TWO-COMPONENT HISTIDINE KINASE"/>
    <property type="match status" value="1"/>
</dbReference>
<keyword evidence="14" id="KW-0547">Nucleotide-binding</keyword>
<dbReference type="GO" id="GO:0000155">
    <property type="term" value="F:phosphorelay sensor kinase activity"/>
    <property type="evidence" value="ECO:0007669"/>
    <property type="project" value="InterPro"/>
</dbReference>
<dbReference type="InterPro" id="IPR003594">
    <property type="entry name" value="HATPase_dom"/>
</dbReference>
<keyword evidence="10" id="KW-0812">Transmembrane</keyword>
<evidence type="ECO:0000259" key="11">
    <source>
        <dbReference type="PROSITE" id="PS01124"/>
    </source>
</evidence>
<dbReference type="InterPro" id="IPR018062">
    <property type="entry name" value="HTH_AraC-typ_CS"/>
</dbReference>
<dbReference type="InterPro" id="IPR005467">
    <property type="entry name" value="His_kinase_dom"/>
</dbReference>
<dbReference type="SUPFAM" id="SSF63829">
    <property type="entry name" value="Calcium-dependent phosphotriesterase"/>
    <property type="match status" value="3"/>
</dbReference>
<keyword evidence="3 9" id="KW-0597">Phosphoprotein</keyword>
<protein>
    <recommendedName>
        <fullName evidence="2">histidine kinase</fullName>
        <ecNumber evidence="2">2.7.13.3</ecNumber>
    </recommendedName>
</protein>
<dbReference type="FunFam" id="1.10.287.130:FF:000045">
    <property type="entry name" value="Two-component system sensor histidine kinase/response regulator"/>
    <property type="match status" value="1"/>
</dbReference>
<evidence type="ECO:0000313" key="15">
    <source>
        <dbReference type="Proteomes" id="UP001204579"/>
    </source>
</evidence>
<dbReference type="CDD" id="cd00082">
    <property type="entry name" value="HisKA"/>
    <property type="match status" value="1"/>
</dbReference>
<feature type="domain" description="Histidine kinase" evidence="12">
    <location>
        <begin position="791"/>
        <end position="1026"/>
    </location>
</feature>
<keyword evidence="10" id="KW-1133">Transmembrane helix</keyword>
<keyword evidence="10" id="KW-0472">Membrane</keyword>
<dbReference type="Gene3D" id="3.30.565.10">
    <property type="entry name" value="Histidine kinase-like ATPase, C-terminal domain"/>
    <property type="match status" value="1"/>
</dbReference>
<dbReference type="Pfam" id="PF07495">
    <property type="entry name" value="Y_Y_Y"/>
    <property type="match status" value="1"/>
</dbReference>
<dbReference type="Pfam" id="PF00512">
    <property type="entry name" value="HisKA"/>
    <property type="match status" value="1"/>
</dbReference>
<dbReference type="InterPro" id="IPR013783">
    <property type="entry name" value="Ig-like_fold"/>
</dbReference>
<evidence type="ECO:0000259" key="12">
    <source>
        <dbReference type="PROSITE" id="PS50109"/>
    </source>
</evidence>
<evidence type="ECO:0000256" key="5">
    <source>
        <dbReference type="ARBA" id="ARBA00022777"/>
    </source>
</evidence>
<evidence type="ECO:0000313" key="14">
    <source>
        <dbReference type="EMBL" id="MCR8874996.1"/>
    </source>
</evidence>
<keyword evidence="14" id="KW-0067">ATP-binding</keyword>
<dbReference type="EMBL" id="JANRHJ010000017">
    <property type="protein sequence ID" value="MCR8874996.1"/>
    <property type="molecule type" value="Genomic_DNA"/>
</dbReference>
<dbReference type="InterPro" id="IPR018060">
    <property type="entry name" value="HTH_AraC"/>
</dbReference>
<dbReference type="SUPFAM" id="SSF52172">
    <property type="entry name" value="CheY-like"/>
    <property type="match status" value="1"/>
</dbReference>
<gene>
    <name evidence="14" type="ORF">NW209_13415</name>
</gene>
<evidence type="ECO:0000256" key="4">
    <source>
        <dbReference type="ARBA" id="ARBA00022679"/>
    </source>
</evidence>
<dbReference type="InterPro" id="IPR015943">
    <property type="entry name" value="WD40/YVTN_repeat-like_dom_sf"/>
</dbReference>
<dbReference type="InterPro" id="IPR004358">
    <property type="entry name" value="Sig_transdc_His_kin-like_C"/>
</dbReference>
<dbReference type="SMART" id="SM00387">
    <property type="entry name" value="HATPase_c"/>
    <property type="match status" value="1"/>
</dbReference>
<evidence type="ECO:0000256" key="6">
    <source>
        <dbReference type="ARBA" id="ARBA00023015"/>
    </source>
</evidence>
<dbReference type="Proteomes" id="UP001204579">
    <property type="component" value="Unassembled WGS sequence"/>
</dbReference>
<dbReference type="GO" id="GO:0043565">
    <property type="term" value="F:sequence-specific DNA binding"/>
    <property type="evidence" value="ECO:0007669"/>
    <property type="project" value="InterPro"/>
</dbReference>
<organism evidence="14 15">
    <name type="scientific">Phocaeicola barnesiae</name>
    <dbReference type="NCBI Taxonomy" id="376804"/>
    <lineage>
        <taxon>Bacteria</taxon>
        <taxon>Pseudomonadati</taxon>
        <taxon>Bacteroidota</taxon>
        <taxon>Bacteroidia</taxon>
        <taxon>Bacteroidales</taxon>
        <taxon>Bacteroidaceae</taxon>
        <taxon>Phocaeicola</taxon>
    </lineage>
</organism>
<dbReference type="FunFam" id="3.30.565.10:FF:000006">
    <property type="entry name" value="Sensor histidine kinase WalK"/>
    <property type="match status" value="1"/>
</dbReference>
<feature type="modified residue" description="4-aspartylphosphate" evidence="9">
    <location>
        <position position="1113"/>
    </location>
</feature>
<dbReference type="InterPro" id="IPR011110">
    <property type="entry name" value="Reg_prop"/>
</dbReference>
<proteinExistence type="predicted"/>
<evidence type="ECO:0000256" key="7">
    <source>
        <dbReference type="ARBA" id="ARBA00023125"/>
    </source>
</evidence>
<accession>A0AAW5N3B3</accession>
<dbReference type="SUPFAM" id="SSF46689">
    <property type="entry name" value="Homeodomain-like"/>
    <property type="match status" value="1"/>
</dbReference>
<dbReference type="EC" id="2.7.13.3" evidence="2"/>
<dbReference type="RefSeq" id="WP_258336161.1">
    <property type="nucleotide sequence ID" value="NZ_JANRHJ010000017.1"/>
</dbReference>
<keyword evidence="6" id="KW-0805">Transcription regulation</keyword>
<evidence type="ECO:0000256" key="1">
    <source>
        <dbReference type="ARBA" id="ARBA00000085"/>
    </source>
</evidence>
<dbReference type="InterPro" id="IPR011123">
    <property type="entry name" value="Y_Y_Y"/>
</dbReference>
<comment type="caution">
    <text evidence="14">The sequence shown here is derived from an EMBL/GenBank/DDBJ whole genome shotgun (WGS) entry which is preliminary data.</text>
</comment>
<dbReference type="Gene3D" id="1.10.10.60">
    <property type="entry name" value="Homeodomain-like"/>
    <property type="match status" value="1"/>
</dbReference>
<sequence>MDYSISNLKVQSITEDQFGHIWIGTFRGLNKYNGYQYQQFFHSDNPSSLSYNGVNTLYLDSKKRLWVGTQRGVNIYQENDTFKQFILHGENWNIQHILENSKGEIYLDAISHLYKYNEKTSSFDVVLTLDDDKPFTSVHYFLDRKDRIWSVEGNEILCYSPDNYQIIKRVQLPFIAIYNFLSNNGNLWISSEQGLCIFDTKAEDFIPVPTPMTTHPLFKGTIVSFIHFHTESEMYLVTSKGLFLYKSNEQKMIHQSESSFPYQVSDYHATTLFTDSQKNLWLGTYNQGAILLSNNKDYFNYNNVVDKFFQKKYISGVTSDQEGRMVAFDLFSHLYLYQPSKDNIELLAVPFPLDNTYLSSRGIQFIEFDKKGYLWILCNEKDIYCCTLQNNTLQIRQKFHLPNLCTAIRSDSNGTVFVSSREEFIYKLSAGKNTFEEIQYLDRQGSKTYIYSQDILPVKEGKVIIAPFNMDLYLYDNVSGEITTLPFKEKVHDKLAIIKCMFQDSEGKVWIGTRSDGVYYFSPDLKTLTKIKGVSSEDICSFEEDQQGNIWISTLYGLFKYDQTDAHITGYYASDGIGGNQFAQYSSCRLADGTLVFGGAHGLTYFNPIDVGRKQQVPVLFEQLKVYNEWIHPTQEGIIDKSLNFNPNIRLNYNENSFSISYAALTFTNAQKIHYQYKLEGHDKLWIDASNNREAIYSNLPAGSYTFKVRIFSNDKSIIEAENSICISILPAPWQSWWAYLIYSIFLLGLILLIIYIIHRIRKEHLKAQWAEMERKQEARTNQMHLSFFTNISHEFRTPLTMIAGPIATLCRQNNFNREETKLLKLVQRSVNRMLRLINQIMDLGKLEGDALRLYVTRTDITQEVRNYLETVKINADEKKISLTYDDIPQTLSTWIDTDKLEKILANLLSNSLKFTPSGGQISVSVEEMDHEKASTSFTLKENDNFNRYVALKVADTGCGIPEEKMESIFQKYYQINSDKQGVYNCGTGIGLYFVRRLVWLHHGYIKVENAVPHGAVFTVLLPIDDEAYPESERQSSGQVPVFESITMTNEYEEQENETDTEKPVLLIVEDDNELSAYLKLLFSRSYHIVHRYDADSAFSELENIKPDLILSDVVMPGKLDGVAFCKKIKSGNHFCHIPVILLTAKTRMEEQIEGLKAQANAYVTKPFDPEYLKALLVSQLNNRDMARNILGNSTDTTQLEEGSINPQDKKFMDELYALMEKELSNPELNIIKITEVMKISRTKFYYKLKALTGENPSIFFRNYKLNRAAELMATGKYTISEIADMTGFSTLSFFSASFKKKFGVPPSEYKH</sequence>
<dbReference type="SUPFAM" id="SSF55874">
    <property type="entry name" value="ATPase domain of HSP90 chaperone/DNA topoisomerase II/histidine kinase"/>
    <property type="match status" value="1"/>
</dbReference>
<dbReference type="Pfam" id="PF12833">
    <property type="entry name" value="HTH_18"/>
    <property type="match status" value="1"/>
</dbReference>
<evidence type="ECO:0000256" key="8">
    <source>
        <dbReference type="ARBA" id="ARBA00023163"/>
    </source>
</evidence>
<reference evidence="14 15" key="1">
    <citation type="submission" date="2022-08" db="EMBL/GenBank/DDBJ databases">
        <authorList>
            <person name="Zeman M."/>
            <person name="Kubasova T."/>
        </authorList>
    </citation>
    <scope>NUCLEOTIDE SEQUENCE [LARGE SCALE GENOMIC DNA]</scope>
    <source>
        <strain evidence="14 15">ET62</strain>
    </source>
</reference>
<dbReference type="GO" id="GO:0005524">
    <property type="term" value="F:ATP binding"/>
    <property type="evidence" value="ECO:0007669"/>
    <property type="project" value="UniProtKB-KW"/>
</dbReference>
<dbReference type="PRINTS" id="PR00344">
    <property type="entry name" value="BCTRLSENSOR"/>
</dbReference>
<name>A0AAW5N3B3_9BACT</name>
<dbReference type="Gene3D" id="1.10.287.130">
    <property type="match status" value="1"/>
</dbReference>
<dbReference type="InterPro" id="IPR036097">
    <property type="entry name" value="HisK_dim/P_sf"/>
</dbReference>
<dbReference type="PROSITE" id="PS00041">
    <property type="entry name" value="HTH_ARAC_FAMILY_1"/>
    <property type="match status" value="1"/>
</dbReference>
<dbReference type="Gene3D" id="3.40.50.2300">
    <property type="match status" value="1"/>
</dbReference>
<dbReference type="Pfam" id="PF00072">
    <property type="entry name" value="Response_reg"/>
    <property type="match status" value="1"/>
</dbReference>
<keyword evidence="15" id="KW-1185">Reference proteome</keyword>
<dbReference type="Pfam" id="PF02518">
    <property type="entry name" value="HATPase_c"/>
    <property type="match status" value="1"/>
</dbReference>
<dbReference type="SMART" id="SM00448">
    <property type="entry name" value="REC"/>
    <property type="match status" value="1"/>
</dbReference>
<feature type="transmembrane region" description="Helical" evidence="10">
    <location>
        <begin position="737"/>
        <end position="758"/>
    </location>
</feature>
<dbReference type="Pfam" id="PF07494">
    <property type="entry name" value="Reg_prop"/>
    <property type="match status" value="3"/>
</dbReference>
<dbReference type="PROSITE" id="PS50109">
    <property type="entry name" value="HIS_KIN"/>
    <property type="match status" value="1"/>
</dbReference>
<dbReference type="InterPro" id="IPR001789">
    <property type="entry name" value="Sig_transdc_resp-reg_receiver"/>
</dbReference>
<keyword evidence="4" id="KW-0808">Transferase</keyword>
<feature type="domain" description="HTH araC/xylS-type" evidence="11">
    <location>
        <begin position="1214"/>
        <end position="1312"/>
    </location>
</feature>
<dbReference type="SMART" id="SM00342">
    <property type="entry name" value="HTH_ARAC"/>
    <property type="match status" value="1"/>
</dbReference>
<dbReference type="GO" id="GO:0003700">
    <property type="term" value="F:DNA-binding transcription factor activity"/>
    <property type="evidence" value="ECO:0007669"/>
    <property type="project" value="InterPro"/>
</dbReference>
<dbReference type="InterPro" id="IPR011006">
    <property type="entry name" value="CheY-like_superfamily"/>
</dbReference>
<keyword evidence="8" id="KW-0804">Transcription</keyword>
<comment type="catalytic activity">
    <reaction evidence="1">
        <text>ATP + protein L-histidine = ADP + protein N-phospho-L-histidine.</text>
        <dbReference type="EC" id="2.7.13.3"/>
    </reaction>
</comment>
<dbReference type="PROSITE" id="PS50110">
    <property type="entry name" value="RESPONSE_REGULATORY"/>
    <property type="match status" value="1"/>
</dbReference>
<evidence type="ECO:0000256" key="2">
    <source>
        <dbReference type="ARBA" id="ARBA00012438"/>
    </source>
</evidence>
<dbReference type="SMART" id="SM00388">
    <property type="entry name" value="HisKA"/>
    <property type="match status" value="1"/>
</dbReference>
<dbReference type="InterPro" id="IPR036890">
    <property type="entry name" value="HATPase_C_sf"/>
</dbReference>
<dbReference type="PANTHER" id="PTHR43547:SF2">
    <property type="entry name" value="HYBRID SIGNAL TRANSDUCTION HISTIDINE KINASE C"/>
    <property type="match status" value="1"/>
</dbReference>
<feature type="domain" description="Response regulatory" evidence="13">
    <location>
        <begin position="1065"/>
        <end position="1181"/>
    </location>
</feature>
<dbReference type="Gene3D" id="2.130.10.10">
    <property type="entry name" value="YVTN repeat-like/Quinoprotein amine dehydrogenase"/>
    <property type="match status" value="2"/>
</dbReference>
<dbReference type="Gene3D" id="2.60.40.10">
    <property type="entry name" value="Immunoglobulins"/>
    <property type="match status" value="1"/>
</dbReference>
<evidence type="ECO:0000259" key="13">
    <source>
        <dbReference type="PROSITE" id="PS50110"/>
    </source>
</evidence>
<evidence type="ECO:0000256" key="10">
    <source>
        <dbReference type="SAM" id="Phobius"/>
    </source>
</evidence>
<dbReference type="SUPFAM" id="SSF47384">
    <property type="entry name" value="Homodimeric domain of signal transducing histidine kinase"/>
    <property type="match status" value="1"/>
</dbReference>
<dbReference type="InterPro" id="IPR003661">
    <property type="entry name" value="HisK_dim/P_dom"/>
</dbReference>
<dbReference type="InterPro" id="IPR009057">
    <property type="entry name" value="Homeodomain-like_sf"/>
</dbReference>
<dbReference type="PROSITE" id="PS01124">
    <property type="entry name" value="HTH_ARAC_FAMILY_2"/>
    <property type="match status" value="1"/>
</dbReference>
<evidence type="ECO:0000256" key="3">
    <source>
        <dbReference type="ARBA" id="ARBA00022553"/>
    </source>
</evidence>
<dbReference type="CDD" id="cd17574">
    <property type="entry name" value="REC_OmpR"/>
    <property type="match status" value="1"/>
</dbReference>
<keyword evidence="7" id="KW-0238">DNA-binding</keyword>